<comment type="caution">
    <text evidence="1">The sequence shown here is derived from an EMBL/GenBank/DDBJ whole genome shotgun (WGS) entry which is preliminary data.</text>
</comment>
<dbReference type="InParanoid" id="A0A1V9XTW8"/>
<evidence type="ECO:0000313" key="1">
    <source>
        <dbReference type="EMBL" id="OQR76862.1"/>
    </source>
</evidence>
<keyword evidence="2" id="KW-1185">Reference proteome</keyword>
<evidence type="ECO:0000313" key="2">
    <source>
        <dbReference type="Proteomes" id="UP000192247"/>
    </source>
</evidence>
<dbReference type="EMBL" id="MNPL01004277">
    <property type="protein sequence ID" value="OQR76862.1"/>
    <property type="molecule type" value="Genomic_DNA"/>
</dbReference>
<gene>
    <name evidence="1" type="ORF">BIW11_07504</name>
</gene>
<dbReference type="AlphaFoldDB" id="A0A1V9XTW8"/>
<organism evidence="1 2">
    <name type="scientific">Tropilaelaps mercedesae</name>
    <dbReference type="NCBI Taxonomy" id="418985"/>
    <lineage>
        <taxon>Eukaryota</taxon>
        <taxon>Metazoa</taxon>
        <taxon>Ecdysozoa</taxon>
        <taxon>Arthropoda</taxon>
        <taxon>Chelicerata</taxon>
        <taxon>Arachnida</taxon>
        <taxon>Acari</taxon>
        <taxon>Parasitiformes</taxon>
        <taxon>Mesostigmata</taxon>
        <taxon>Gamasina</taxon>
        <taxon>Dermanyssoidea</taxon>
        <taxon>Laelapidae</taxon>
        <taxon>Tropilaelaps</taxon>
    </lineage>
</organism>
<sequence>MNASARPSCYNREPVCELSCSSLTIFQATKRSRRFSASCTASPSTGI</sequence>
<name>A0A1V9XTW8_9ACAR</name>
<protein>
    <submittedName>
        <fullName evidence="1">Uncharacterized protein</fullName>
    </submittedName>
</protein>
<dbReference type="Proteomes" id="UP000192247">
    <property type="component" value="Unassembled WGS sequence"/>
</dbReference>
<accession>A0A1V9XTW8</accession>
<reference evidence="1 2" key="1">
    <citation type="journal article" date="2017" name="Gigascience">
        <title>Draft genome of the honey bee ectoparasitic mite, Tropilaelaps mercedesae, is shaped by the parasitic life history.</title>
        <authorList>
            <person name="Dong X."/>
            <person name="Armstrong S.D."/>
            <person name="Xia D."/>
            <person name="Makepeace B.L."/>
            <person name="Darby A.C."/>
            <person name="Kadowaki T."/>
        </authorList>
    </citation>
    <scope>NUCLEOTIDE SEQUENCE [LARGE SCALE GENOMIC DNA]</scope>
    <source>
        <strain evidence="1">Wuxi-XJTLU</strain>
    </source>
</reference>
<proteinExistence type="predicted"/>